<dbReference type="EMBL" id="SBKP01000001">
    <property type="protein sequence ID" value="RXR30790.1"/>
    <property type="molecule type" value="Genomic_DNA"/>
</dbReference>
<comment type="caution">
    <text evidence="2">The sequence shown here is derived from an EMBL/GenBank/DDBJ whole genome shotgun (WGS) entry which is preliminary data.</text>
</comment>
<evidence type="ECO:0000313" key="2">
    <source>
        <dbReference type="EMBL" id="RXR30790.1"/>
    </source>
</evidence>
<accession>A0A4Q1KMW9</accession>
<gene>
    <name evidence="2" type="ORF">EQG66_00370</name>
</gene>
<dbReference type="AlphaFoldDB" id="A0A4Q1KMW9"/>
<evidence type="ECO:0000256" key="1">
    <source>
        <dbReference type="SAM" id="SignalP"/>
    </source>
</evidence>
<feature type="chain" id="PRO_5020709920" evidence="1">
    <location>
        <begin position="23"/>
        <end position="88"/>
    </location>
</feature>
<evidence type="ECO:0000313" key="3">
    <source>
        <dbReference type="Proteomes" id="UP000290958"/>
    </source>
</evidence>
<sequence>MKTILTLTAVVAALASASVASAHDAAGGHWEWRAQPSFGPKSIVPSRVRVWVKDSGSEMASCDCSMMKADSANCMMGMSGQRRAPSAS</sequence>
<proteinExistence type="predicted"/>
<name>A0A4Q1KMW9_9SPHN</name>
<protein>
    <submittedName>
        <fullName evidence="2">Uncharacterized protein</fullName>
    </submittedName>
</protein>
<keyword evidence="3" id="KW-1185">Reference proteome</keyword>
<dbReference type="OrthoDB" id="7478518at2"/>
<dbReference type="RefSeq" id="WP_129402574.1">
    <property type="nucleotide sequence ID" value="NZ_SBKP01000001.1"/>
</dbReference>
<feature type="signal peptide" evidence="1">
    <location>
        <begin position="1"/>
        <end position="22"/>
    </location>
</feature>
<keyword evidence="1" id="KW-0732">Signal</keyword>
<reference evidence="3" key="1">
    <citation type="submission" date="2019-01" db="EMBL/GenBank/DDBJ databases">
        <title>Cytophagaceae bacterium strain CAR-16.</title>
        <authorList>
            <person name="Chen W.-M."/>
        </authorList>
    </citation>
    <scope>NUCLEOTIDE SEQUENCE [LARGE SCALE GENOMIC DNA]</scope>
    <source>
        <strain evidence="3">CHR27</strain>
    </source>
</reference>
<dbReference type="Proteomes" id="UP000290958">
    <property type="component" value="Unassembled WGS sequence"/>
</dbReference>
<organism evidence="2 3">
    <name type="scientific">Sphingobium fluviale</name>
    <dbReference type="NCBI Taxonomy" id="2506423"/>
    <lineage>
        <taxon>Bacteria</taxon>
        <taxon>Pseudomonadati</taxon>
        <taxon>Pseudomonadota</taxon>
        <taxon>Alphaproteobacteria</taxon>
        <taxon>Sphingomonadales</taxon>
        <taxon>Sphingomonadaceae</taxon>
        <taxon>Sphingobium</taxon>
    </lineage>
</organism>